<proteinExistence type="inferred from homology"/>
<evidence type="ECO:0000313" key="9">
    <source>
        <dbReference type="EMBL" id="ANP26271.1"/>
    </source>
</evidence>
<evidence type="ECO:0000256" key="5">
    <source>
        <dbReference type="ARBA" id="ARBA00022884"/>
    </source>
</evidence>
<evidence type="ECO:0000313" key="10">
    <source>
        <dbReference type="EMBL" id="ASN78986.1"/>
    </source>
</evidence>
<dbReference type="EMBL" id="KX228067">
    <property type="protein sequence ID" value="ANP26271.1"/>
    <property type="molecule type" value="Genomic_DNA"/>
</dbReference>
<evidence type="ECO:0000256" key="1">
    <source>
        <dbReference type="ARBA" id="ARBA00006621"/>
    </source>
</evidence>
<keyword evidence="5 6" id="KW-0694">RNA-binding</keyword>
<name>A0A1B0ZEY7_MONUN</name>
<gene>
    <name evidence="6 9" type="primary">matK</name>
</gene>
<dbReference type="InterPro" id="IPR024937">
    <property type="entry name" value="Domain_X"/>
</dbReference>
<evidence type="ECO:0000256" key="4">
    <source>
        <dbReference type="ARBA" id="ARBA00022694"/>
    </source>
</evidence>
<dbReference type="GO" id="GO:0008033">
    <property type="term" value="P:tRNA processing"/>
    <property type="evidence" value="ECO:0007669"/>
    <property type="project" value="UniProtKB-KW"/>
</dbReference>
<organism evidence="9">
    <name type="scientific">Monotropa uniflora</name>
    <name type="common">Indian pipe</name>
    <name type="synonym">Monotropa brittonii</name>
    <dbReference type="NCBI Taxonomy" id="50148"/>
    <lineage>
        <taxon>Eukaryota</taxon>
        <taxon>Viridiplantae</taxon>
        <taxon>Streptophyta</taxon>
        <taxon>Embryophyta</taxon>
        <taxon>Tracheophyta</taxon>
        <taxon>Spermatophyta</taxon>
        <taxon>Magnoliopsida</taxon>
        <taxon>eudicotyledons</taxon>
        <taxon>Gunneridae</taxon>
        <taxon>Pentapetalae</taxon>
        <taxon>asterids</taxon>
        <taxon>Ericales</taxon>
        <taxon>Ericaceae</taxon>
        <taxon>Pyroloideae</taxon>
        <taxon>Monotropeae</taxon>
        <taxon>Monotropa</taxon>
    </lineage>
</organism>
<dbReference type="HAMAP" id="MF_01390">
    <property type="entry name" value="MatK"/>
    <property type="match status" value="1"/>
</dbReference>
<evidence type="ECO:0000256" key="2">
    <source>
        <dbReference type="ARBA" id="ARBA00022640"/>
    </source>
</evidence>
<keyword evidence="4 6" id="KW-0819">tRNA processing</keyword>
<dbReference type="PANTHER" id="PTHR34811">
    <property type="entry name" value="MATURASE K"/>
    <property type="match status" value="1"/>
</dbReference>
<dbReference type="Pfam" id="PF01348">
    <property type="entry name" value="Intron_maturas2"/>
    <property type="match status" value="1"/>
</dbReference>
<dbReference type="AlphaFoldDB" id="A0A1B0ZEY7"/>
<evidence type="ECO:0000259" key="7">
    <source>
        <dbReference type="Pfam" id="PF01348"/>
    </source>
</evidence>
<comment type="subcellular location">
    <subcellularLocation>
        <location evidence="6">Plastid</location>
        <location evidence="6">Chloroplast</location>
    </subcellularLocation>
</comment>
<dbReference type="InterPro" id="IPR002866">
    <property type="entry name" value="Maturase_MatK"/>
</dbReference>
<dbReference type="GO" id="GO:0008380">
    <property type="term" value="P:RNA splicing"/>
    <property type="evidence" value="ECO:0007669"/>
    <property type="project" value="UniProtKB-UniRule"/>
</dbReference>
<evidence type="ECO:0000256" key="6">
    <source>
        <dbReference type="HAMAP-Rule" id="MF_01390"/>
    </source>
</evidence>
<accession>A0A1B0ZEY7</accession>
<dbReference type="PANTHER" id="PTHR34811:SF1">
    <property type="entry name" value="MATURASE K"/>
    <property type="match status" value="1"/>
</dbReference>
<feature type="domain" description="Maturase MatK N-terminal" evidence="8">
    <location>
        <begin position="1"/>
        <end position="324"/>
    </location>
</feature>
<feature type="domain" description="Domain X" evidence="7">
    <location>
        <begin position="353"/>
        <end position="460"/>
    </location>
</feature>
<reference evidence="10" key="2">
    <citation type="journal article" date="2017" name="New Phytol.">
        <title>On the brink: the highly reduced plastomes of nonphotosynthetic Ericaceae.</title>
        <authorList>
            <person name="Braukmann T.W.A."/>
            <person name="Broe M.B."/>
            <person name="Stefanovic S."/>
            <person name="Freudenstein J.V."/>
        </authorList>
    </citation>
    <scope>NUCLEOTIDE SEQUENCE</scope>
    <source>
        <strain evidence="10">Michigan</strain>
    </source>
</reference>
<evidence type="ECO:0000256" key="3">
    <source>
        <dbReference type="ARBA" id="ARBA00022664"/>
    </source>
</evidence>
<keyword evidence="2 9" id="KW-0934">Plastid</keyword>
<dbReference type="InterPro" id="IPR024942">
    <property type="entry name" value="Maturase_MatK_N"/>
</dbReference>
<comment type="function">
    <text evidence="6">Usually encoded in the trnK tRNA gene intron. Probably assists in splicing its own and other chloroplast group II introns.</text>
</comment>
<dbReference type="EMBL" id="MF120266">
    <property type="protein sequence ID" value="ASN78986.1"/>
    <property type="molecule type" value="Genomic_DNA"/>
</dbReference>
<dbReference type="GO" id="GO:0003723">
    <property type="term" value="F:RNA binding"/>
    <property type="evidence" value="ECO:0007669"/>
    <property type="project" value="UniProtKB-KW"/>
</dbReference>
<keyword evidence="3 6" id="KW-0507">mRNA processing</keyword>
<reference evidence="9" key="1">
    <citation type="journal article" date="2016" name="Sci. Rep.">
        <title>Comparative analysis of plastid genomes of non-photosynthetic Ericaceae and their photosynthetic relatives.</title>
        <authorList>
            <person name="Logacheva M.D."/>
            <person name="Schelkunov M.I."/>
            <person name="Shtratnikova V.Y."/>
            <person name="Matveeva M.V."/>
            <person name="Penin A.A."/>
        </authorList>
    </citation>
    <scope>NUCLEOTIDE SEQUENCE</scope>
</reference>
<comment type="similarity">
    <text evidence="1 6">Belongs to the intron maturase 2 family. MatK subfamily.</text>
</comment>
<dbReference type="GO" id="GO:0006397">
    <property type="term" value="P:mRNA processing"/>
    <property type="evidence" value="ECO:0007669"/>
    <property type="project" value="UniProtKB-KW"/>
</dbReference>
<evidence type="ECO:0000259" key="8">
    <source>
        <dbReference type="Pfam" id="PF01824"/>
    </source>
</evidence>
<dbReference type="GO" id="GO:0009507">
    <property type="term" value="C:chloroplast"/>
    <property type="evidence" value="ECO:0007669"/>
    <property type="project" value="UniProtKB-SubCell"/>
</dbReference>
<geneLocation type="plastid" evidence="9"/>
<protein>
    <recommendedName>
        <fullName evidence="6">Maturase K</fullName>
    </recommendedName>
    <alternativeName>
        <fullName evidence="6">Intron maturase</fullName>
    </alternativeName>
</protein>
<dbReference type="Pfam" id="PF01824">
    <property type="entry name" value="MatK_N"/>
    <property type="match status" value="1"/>
</dbReference>
<sequence>MDKLKIYLDLDRSQQYNFTYSLLLQEYIYALAHDRNFKNRSIFFENKFSLLIVKRLIIQIYCHNFDIYFYNYFIKHKIAGYAPIFYSTHILEGFLVILEIPFYFKLRAYNKKNKIIKYLNLQSIHSIFPFLEDNLQHLTFVLDLLIYHPIHIEIFILIIKDWIKDTSVLHLLRSFFYESRTGCNFINFSKYTFYYSKIKQGLFLLLYNFYVFEYESIFVFLRNQSSNLGSIAYKTFIEQIYFYKKIEFKILKEKKSILWALKYPLLHYVRYKEIFIIASKREFFFTNKLKFYLIHFWQSYFYVWFNPKRININKLSNHSFLFIGYISSVRLYSSIVQVQMIDNSFINNKSLKKFETLMPINTMIKSFYKSRLCNILGHPTSKLAWAELSDSAILNQFRLIYRNISHYYSGSLKKQSLYRIKYILRLSCARTLAFKHKSTVRAFIKKLGLRLFESFFIEESQFFYLILSKNYLTSINLYKKHIWYFDIIAIYELADI</sequence>